<dbReference type="Proteomes" id="UP000198925">
    <property type="component" value="Unassembled WGS sequence"/>
</dbReference>
<keyword evidence="4" id="KW-1185">Reference proteome</keyword>
<protein>
    <recommendedName>
        <fullName evidence="2">DNA primase/polymerase bifunctional N-terminal domain-containing protein</fullName>
    </recommendedName>
</protein>
<dbReference type="GO" id="GO:0016817">
    <property type="term" value="F:hydrolase activity, acting on acid anhydrides"/>
    <property type="evidence" value="ECO:0007669"/>
    <property type="project" value="InterPro"/>
</dbReference>
<dbReference type="SMART" id="SM00943">
    <property type="entry name" value="Prim-Pol"/>
    <property type="match status" value="1"/>
</dbReference>
<name>A0A1G6RMS7_9PROT</name>
<sequence>MTDAPSFMADYGERLVDNGYSVIPIMPGTKVPGRFTGGEWSPYPDWTRHCDRPTKPFEVDIWRRWPGCGVGIATGAVVGIDIDILDGALAIQIAELATSMLGDTLCLRIGRAPKRLLVYRAATPFAGRKRHPLELLAHGQQFVAYAVHPDTGRPYEWPEDSLVELPLSRLPVVDEASCAAFLDAAWALVPDEVRVNSILADVPTSTWRGPSDPKGTRDAIAAALAWLPNEDLPGNEWITVGAAIKAAIGEEGRDLWLDWSRRSGKSGQSGRSDTPERRWASLRPHSVGAGKIYWLAEQRGWVPDPALTLNGTAAEQAAQPHPAAGLLAKVAVAPLPIAPPPKPYRVPPELLQVDGALRMFVDYATASAVSPQPFLSLGAAICLVGAIAGRRYRTPTDLRSNVYAIGIADSGGGKDHARRCAKRAIYAAGLDRYLGGEDLASSAGLLTSLQRHPARLFQVDEFGQFLKLVLNQRAPAHKAAIWSELTKLYTSAAEPYIGAEYADQKARPRVTIEQPCACIWGVTVPGPFWSALEGGALADGSIARFLVFLTDEDYPERNETPASMDPPADLVTAIKAIARGVPGHSHGGNIADAMEASAPIHAYTVPLSADAQAAMAVVRREATDLLRSHRGTYATALFGRYAENTAKLAMIAAVSREPTRPVTEAGDVAWASRLVEHCVATMLREAERRVSDNDTEAKHKRLLEIIREGGRQSRSDVTRRSQFLSRREREEILASLVEAGLVVAEQESGATKPSTFYTAVAPSRPPLFTEIPR</sequence>
<organism evidence="3 4">
    <name type="scientific">Belnapia rosea</name>
    <dbReference type="NCBI Taxonomy" id="938405"/>
    <lineage>
        <taxon>Bacteria</taxon>
        <taxon>Pseudomonadati</taxon>
        <taxon>Pseudomonadota</taxon>
        <taxon>Alphaproteobacteria</taxon>
        <taxon>Acetobacterales</taxon>
        <taxon>Roseomonadaceae</taxon>
        <taxon>Belnapia</taxon>
    </lineage>
</organism>
<dbReference type="EMBL" id="FMZX01000004">
    <property type="protein sequence ID" value="SDD05970.1"/>
    <property type="molecule type" value="Genomic_DNA"/>
</dbReference>
<dbReference type="AlphaFoldDB" id="A0A1G6RMS7"/>
<dbReference type="RefSeq" id="WP_090662999.1">
    <property type="nucleotide sequence ID" value="NZ_FMZX01000004.1"/>
</dbReference>
<evidence type="ECO:0000256" key="1">
    <source>
        <dbReference type="SAM" id="MobiDB-lite"/>
    </source>
</evidence>
<dbReference type="CDD" id="cd04859">
    <property type="entry name" value="Prim_Pol"/>
    <property type="match status" value="1"/>
</dbReference>
<dbReference type="Pfam" id="PF08707">
    <property type="entry name" value="PriCT_2"/>
    <property type="match status" value="1"/>
</dbReference>
<evidence type="ECO:0000313" key="4">
    <source>
        <dbReference type="Proteomes" id="UP000198925"/>
    </source>
</evidence>
<evidence type="ECO:0000313" key="3">
    <source>
        <dbReference type="EMBL" id="SDD05970.1"/>
    </source>
</evidence>
<gene>
    <name evidence="3" type="ORF">SAMN04487779_100471</name>
</gene>
<proteinExistence type="predicted"/>
<dbReference type="SUPFAM" id="SSF56747">
    <property type="entry name" value="Prim-pol domain"/>
    <property type="match status" value="1"/>
</dbReference>
<dbReference type="Pfam" id="PF09250">
    <property type="entry name" value="Prim-Pol"/>
    <property type="match status" value="1"/>
</dbReference>
<accession>A0A1G6RMS7</accession>
<feature type="domain" description="DNA primase/polymerase bifunctional N-terminal" evidence="2">
    <location>
        <begin position="12"/>
        <end position="170"/>
    </location>
</feature>
<dbReference type="InterPro" id="IPR015330">
    <property type="entry name" value="DNA_primase/pol_bifunc_N"/>
</dbReference>
<reference evidence="3 4" key="1">
    <citation type="submission" date="2016-10" db="EMBL/GenBank/DDBJ databases">
        <authorList>
            <person name="de Groot N.N."/>
        </authorList>
    </citation>
    <scope>NUCLEOTIDE SEQUENCE [LARGE SCALE GENOMIC DNA]</scope>
    <source>
        <strain evidence="3 4">CPCC 100156</strain>
    </source>
</reference>
<evidence type="ECO:0000259" key="2">
    <source>
        <dbReference type="SMART" id="SM00943"/>
    </source>
</evidence>
<dbReference type="InterPro" id="IPR014819">
    <property type="entry name" value="PriCT_2"/>
</dbReference>
<feature type="region of interest" description="Disordered" evidence="1">
    <location>
        <begin position="259"/>
        <end position="280"/>
    </location>
</feature>